<sequence length="853" mass="91409">MGGRGRGAGALAKEAVASLDGGPRVSVVTAAAVAEECLPRSNLRQILQDYEADLRRRLRDEIRAVQAVTPFLTAELKAVERMKFFLADTDFRSCSNSPFFGTAATCGDRLARVRYALDTLYTIQQPVYSRHVKVIILLLCGLRCGVLARDVSRHAEKSEEQPAVGRMRGATLAERTEEQQALVRAFAALANVRVRSAQQMQSRRNALGKGKTSSYAALLQKAFADAARETANAVRVRELLEESARLSGVTARWLAAGHDVAAAVATFSDAVYWRELVSTQLKGLNAAEAAYSDMVSGTEVQSRCQRLRTALAKLSAGEEDGEARMAAPTSLDWDRTLTFLLAPDPCAALRAALAHFFDVVGRLPERAPELWALNYVLRWYGVEEALTLAHSIEVVDGGFKRLIGSEFEATYVTQESKDVVTHVLVPHCCHTTGCDEATAREWVEACLLCDPVAPNDATAGTPVWSGPSLSPPPPAYRLVRNVKYIPGDRDAGKPNGATGELDGVVFDAASRQVLFVLEAKHNMADLGKAQRQKERLYNALDASWKSEKAAQAPPPPPPPPPPPQQQSEKPGKPKQPPATAAVAKTVDVLFFLPGKTSPSSPETAFFTQRNFAAHFGAPVATPACAPSAAAPLVGGGGPSSCAAPVGREERWVYLTLLTPRGVSSARDTIPSPGGAAQLIESALVEVVCDSVLTCYDRLCKTGAGPAWATPALTSLFSSMQACSAFAPQEEPTPILQLPLELPPENSIEPGKHPQAARIARANQYAYAIDLYRHNTSCSDGTAALRHVCLSADFITGLALSDNALLFAMNGVAKNYARWSGGTPSFAEVFKSLVQRGCLRNLVMVVSDASTAPL</sequence>
<reference evidence="2 3" key="1">
    <citation type="journal article" date="2021" name="MBio">
        <title>A New Model Trypanosomatid, Novymonas esmeraldas: Genomic Perception of Its 'Candidatus Pandoraea novymonadis' Endosymbiont.</title>
        <authorList>
            <person name="Zakharova A."/>
            <person name="Saura A."/>
            <person name="Butenko A."/>
            <person name="Podesvova L."/>
            <person name="Warmusova S."/>
            <person name="Kostygov A.Y."/>
            <person name="Nenarokova A."/>
            <person name="Lukes J."/>
            <person name="Opperdoes F.R."/>
            <person name="Yurchenko V."/>
        </authorList>
    </citation>
    <scope>NUCLEOTIDE SEQUENCE [LARGE SCALE GENOMIC DNA]</scope>
    <source>
        <strain evidence="2 3">E262AT.01</strain>
    </source>
</reference>
<keyword evidence="3" id="KW-1185">Reference proteome</keyword>
<dbReference type="EMBL" id="JAECZO010000009">
    <property type="protein sequence ID" value="KAK7200853.1"/>
    <property type="molecule type" value="Genomic_DNA"/>
</dbReference>
<organism evidence="2 3">
    <name type="scientific">Novymonas esmeraldas</name>
    <dbReference type="NCBI Taxonomy" id="1808958"/>
    <lineage>
        <taxon>Eukaryota</taxon>
        <taxon>Discoba</taxon>
        <taxon>Euglenozoa</taxon>
        <taxon>Kinetoplastea</taxon>
        <taxon>Metakinetoplastina</taxon>
        <taxon>Trypanosomatida</taxon>
        <taxon>Trypanosomatidae</taxon>
        <taxon>Novymonas</taxon>
    </lineage>
</organism>
<dbReference type="AlphaFoldDB" id="A0AAW0F6T0"/>
<accession>A0AAW0F6T0</accession>
<name>A0AAW0F6T0_9TRYP</name>
<gene>
    <name evidence="2" type="ORF">NESM_000143800</name>
</gene>
<comment type="caution">
    <text evidence="2">The sequence shown here is derived from an EMBL/GenBank/DDBJ whole genome shotgun (WGS) entry which is preliminary data.</text>
</comment>
<proteinExistence type="predicted"/>
<feature type="compositionally biased region" description="Pro residues" evidence="1">
    <location>
        <begin position="552"/>
        <end position="564"/>
    </location>
</feature>
<evidence type="ECO:0000256" key="1">
    <source>
        <dbReference type="SAM" id="MobiDB-lite"/>
    </source>
</evidence>
<protein>
    <submittedName>
        <fullName evidence="2">Uncharacterized protein</fullName>
    </submittedName>
</protein>
<evidence type="ECO:0000313" key="3">
    <source>
        <dbReference type="Proteomes" id="UP001430356"/>
    </source>
</evidence>
<feature type="region of interest" description="Disordered" evidence="1">
    <location>
        <begin position="545"/>
        <end position="579"/>
    </location>
</feature>
<evidence type="ECO:0000313" key="2">
    <source>
        <dbReference type="EMBL" id="KAK7200853.1"/>
    </source>
</evidence>
<dbReference type="Proteomes" id="UP001430356">
    <property type="component" value="Unassembled WGS sequence"/>
</dbReference>